<dbReference type="UniPathway" id="UPA00559"/>
<comment type="function">
    <text evidence="1">Required for the first step of diphthamide biosynthesis, the transfer of 3-amino-3-carboxypropyl from S-adenosyl-L-methionine to a histidine residue. Diphthamide is a post-translational modification of histidine which occurs in elongation factor 2.</text>
</comment>
<dbReference type="Gene3D" id="1.10.287.110">
    <property type="entry name" value="DnaJ domain"/>
    <property type="match status" value="1"/>
</dbReference>
<dbReference type="SUPFAM" id="SSF144217">
    <property type="entry name" value="CSL zinc finger"/>
    <property type="match status" value="1"/>
</dbReference>
<dbReference type="GO" id="GO:0017183">
    <property type="term" value="P:protein histidyl modification to diphthamide"/>
    <property type="evidence" value="ECO:0007669"/>
    <property type="project" value="UniProtKB-UniPathway"/>
</dbReference>
<evidence type="ECO:0000259" key="7">
    <source>
        <dbReference type="PROSITE" id="PS51074"/>
    </source>
</evidence>
<protein>
    <recommendedName>
        <fullName evidence="3">Diphthamide biosynthesis protein 4</fullName>
    </recommendedName>
</protein>
<feature type="domain" description="J" evidence="6">
    <location>
        <begin position="4"/>
        <end position="71"/>
    </location>
</feature>
<dbReference type="SUPFAM" id="SSF46565">
    <property type="entry name" value="Chaperone J-domain"/>
    <property type="match status" value="1"/>
</dbReference>
<dbReference type="Proteomes" id="UP000292447">
    <property type="component" value="Chromosome VI"/>
</dbReference>
<dbReference type="PROSITE" id="PS50076">
    <property type="entry name" value="DNAJ_2"/>
    <property type="match status" value="1"/>
</dbReference>
<dbReference type="SMART" id="SM00271">
    <property type="entry name" value="DnaJ"/>
    <property type="match status" value="1"/>
</dbReference>
<dbReference type="PANTHER" id="PTHR24074">
    <property type="entry name" value="CO-CHAPERONE PROTEIN DJLA"/>
    <property type="match status" value="1"/>
</dbReference>
<dbReference type="InterPro" id="IPR036869">
    <property type="entry name" value="J_dom_sf"/>
</dbReference>
<evidence type="ECO:0000256" key="5">
    <source>
        <dbReference type="ARBA" id="ARBA00023004"/>
    </source>
</evidence>
<dbReference type="InterPro" id="IPR001623">
    <property type="entry name" value="DnaJ_domain"/>
</dbReference>
<dbReference type="Pfam" id="PF05207">
    <property type="entry name" value="Zn_ribbon_CSL"/>
    <property type="match status" value="1"/>
</dbReference>
<dbReference type="PROSITE" id="PS51074">
    <property type="entry name" value="DPH_MB"/>
    <property type="match status" value="1"/>
</dbReference>
<sequence>MDLTYYEVLGVPSDAPVKQVRAAYHRLLLQLHPDKNGAAEGDLGGPSIAQLQAAYATLSDEQKRLAYDEDLKNTFKKRGLNITGAGLDYYTLTDFAEMQDPGSGLYQWTKDCPRCTSIGSILLLESDLERGTPDGAGGFQIVAPCLACSLWITVLYEEADE</sequence>
<dbReference type="PRINTS" id="PR00625">
    <property type="entry name" value="JDOMAIN"/>
</dbReference>
<evidence type="ECO:0000259" key="6">
    <source>
        <dbReference type="PROSITE" id="PS50076"/>
    </source>
</evidence>
<gene>
    <name evidence="8" type="primary">MPUL0F04810</name>
    <name evidence="8" type="ORF">METSCH_F04810</name>
</gene>
<accession>A0A4V1AEZ1</accession>
<dbReference type="STRING" id="2163413.A0A4V1AEZ1"/>
<evidence type="ECO:0000313" key="8">
    <source>
        <dbReference type="EMBL" id="QBM90893.1"/>
    </source>
</evidence>
<evidence type="ECO:0000256" key="1">
    <source>
        <dbReference type="ARBA" id="ARBA00003474"/>
    </source>
</evidence>
<feature type="domain" description="DPH-type MB" evidence="7">
    <location>
        <begin position="86"/>
        <end position="157"/>
    </location>
</feature>
<evidence type="ECO:0000313" key="9">
    <source>
        <dbReference type="Proteomes" id="UP000292447"/>
    </source>
</evidence>
<dbReference type="InterPro" id="IPR050817">
    <property type="entry name" value="DjlA_DnaK_co-chaperone"/>
</dbReference>
<evidence type="ECO:0000256" key="2">
    <source>
        <dbReference type="ARBA" id="ARBA00006169"/>
    </source>
</evidence>
<dbReference type="EMBL" id="CP034461">
    <property type="protein sequence ID" value="QBM90893.1"/>
    <property type="molecule type" value="Genomic_DNA"/>
</dbReference>
<proteinExistence type="inferred from homology"/>
<dbReference type="InterPro" id="IPR007872">
    <property type="entry name" value="DPH_MB_dom"/>
</dbReference>
<dbReference type="Pfam" id="PF00226">
    <property type="entry name" value="DnaJ"/>
    <property type="match status" value="1"/>
</dbReference>
<dbReference type="AlphaFoldDB" id="A0A4V1AEZ1"/>
<dbReference type="InterPro" id="IPR036671">
    <property type="entry name" value="DPH_MB_sf"/>
</dbReference>
<keyword evidence="9" id="KW-1185">Reference proteome</keyword>
<keyword evidence="4" id="KW-0479">Metal-binding</keyword>
<reference evidence="9" key="1">
    <citation type="submission" date="2019-03" db="EMBL/GenBank/DDBJ databases">
        <title>Snf2 controls pulcherriminic acid biosynthesis and connects pigmentation and antifungal activity of the yeast Metschnikowia pulcherrima.</title>
        <authorList>
            <person name="Gore-Lloyd D."/>
            <person name="Sumann I."/>
            <person name="Brachmann A.O."/>
            <person name="Schneeberger K."/>
            <person name="Ortiz-Merino R.A."/>
            <person name="Moreno-Beltran M."/>
            <person name="Schlaefli M."/>
            <person name="Kirner P."/>
            <person name="Santos Kron A."/>
            <person name="Wolfe K.H."/>
            <person name="Piel J."/>
            <person name="Ahrens C.H."/>
            <person name="Henk D."/>
            <person name="Freimoser F.M."/>
        </authorList>
    </citation>
    <scope>NUCLEOTIDE SEQUENCE [LARGE SCALE GENOMIC DNA]</scope>
    <source>
        <strain evidence="9">APC 1.2</strain>
    </source>
</reference>
<name>A0A4V1AEZ1_9ASCO</name>
<evidence type="ECO:0000256" key="3">
    <source>
        <dbReference type="ARBA" id="ARBA00021797"/>
    </source>
</evidence>
<keyword evidence="5" id="KW-0408">Iron</keyword>
<evidence type="ECO:0000256" key="4">
    <source>
        <dbReference type="ARBA" id="ARBA00022723"/>
    </source>
</evidence>
<dbReference type="CDD" id="cd06257">
    <property type="entry name" value="DnaJ"/>
    <property type="match status" value="1"/>
</dbReference>
<dbReference type="GO" id="GO:0046872">
    <property type="term" value="F:metal ion binding"/>
    <property type="evidence" value="ECO:0007669"/>
    <property type="project" value="UniProtKB-KW"/>
</dbReference>
<comment type="similarity">
    <text evidence="2">Belongs to the DPH4 family.</text>
</comment>
<organism evidence="8 9">
    <name type="scientific">Metschnikowia aff. pulcherrima</name>
    <dbReference type="NCBI Taxonomy" id="2163413"/>
    <lineage>
        <taxon>Eukaryota</taxon>
        <taxon>Fungi</taxon>
        <taxon>Dikarya</taxon>
        <taxon>Ascomycota</taxon>
        <taxon>Saccharomycotina</taxon>
        <taxon>Pichiomycetes</taxon>
        <taxon>Metschnikowiaceae</taxon>
        <taxon>Metschnikowia</taxon>
    </lineage>
</organism>
<dbReference type="Gene3D" id="3.10.660.10">
    <property type="entry name" value="DPH Zinc finger"/>
    <property type="match status" value="1"/>
</dbReference>